<gene>
    <name evidence="2" type="ORF">SAMN06296058_1550</name>
</gene>
<sequence length="168" mass="17591">MPVRSPSLPLSPALPMLFWLVLLATGAALLDLGVAVAWFGAQGVPAERVFQSIATWVMGRSAYFGGDATVVFGGLLYTAVLCGVMGLYRVLARRLPLLLARPITAGALYGALMYLLIFLVLVPHVSAANPAPHPLIWHALCVLAYALLVGIPAALLARLPAGGLPARA</sequence>
<feature type="transmembrane region" description="Helical" evidence="1">
    <location>
        <begin position="103"/>
        <end position="123"/>
    </location>
</feature>
<keyword evidence="1" id="KW-0472">Membrane</keyword>
<dbReference type="Proteomes" id="UP000190341">
    <property type="component" value="Unassembled WGS sequence"/>
</dbReference>
<keyword evidence="3" id="KW-1185">Reference proteome</keyword>
<dbReference type="OrthoDB" id="6025097at2"/>
<feature type="transmembrane region" description="Helical" evidence="1">
    <location>
        <begin position="135"/>
        <end position="157"/>
    </location>
</feature>
<organism evidence="2 3">
    <name type="scientific">Pseudoxanthomonas indica</name>
    <dbReference type="NCBI Taxonomy" id="428993"/>
    <lineage>
        <taxon>Bacteria</taxon>
        <taxon>Pseudomonadati</taxon>
        <taxon>Pseudomonadota</taxon>
        <taxon>Gammaproteobacteria</taxon>
        <taxon>Lysobacterales</taxon>
        <taxon>Lysobacteraceae</taxon>
        <taxon>Pseudoxanthomonas</taxon>
    </lineage>
</organism>
<reference evidence="2 3" key="1">
    <citation type="submission" date="2017-02" db="EMBL/GenBank/DDBJ databases">
        <authorList>
            <person name="Peterson S.W."/>
        </authorList>
    </citation>
    <scope>NUCLEOTIDE SEQUENCE [LARGE SCALE GENOMIC DNA]</scope>
    <source>
        <strain evidence="2 3">P15</strain>
    </source>
</reference>
<dbReference type="AlphaFoldDB" id="A0A1T5KBT4"/>
<keyword evidence="1" id="KW-0812">Transmembrane</keyword>
<feature type="transmembrane region" description="Helical" evidence="1">
    <location>
        <begin position="70"/>
        <end position="91"/>
    </location>
</feature>
<dbReference type="EMBL" id="FUZV01000001">
    <property type="protein sequence ID" value="SKC61080.1"/>
    <property type="molecule type" value="Genomic_DNA"/>
</dbReference>
<dbReference type="RefSeq" id="WP_139381453.1">
    <property type="nucleotide sequence ID" value="NZ_BMCL01000002.1"/>
</dbReference>
<evidence type="ECO:0000313" key="3">
    <source>
        <dbReference type="Proteomes" id="UP000190341"/>
    </source>
</evidence>
<keyword evidence="1" id="KW-1133">Transmembrane helix</keyword>
<proteinExistence type="predicted"/>
<evidence type="ECO:0000313" key="2">
    <source>
        <dbReference type="EMBL" id="SKC61080.1"/>
    </source>
</evidence>
<evidence type="ECO:0000256" key="1">
    <source>
        <dbReference type="SAM" id="Phobius"/>
    </source>
</evidence>
<accession>A0A1T5KBT4</accession>
<name>A0A1T5KBT4_9GAMM</name>
<protein>
    <submittedName>
        <fullName evidence="2">Uncharacterized protein</fullName>
    </submittedName>
</protein>